<dbReference type="InterPro" id="IPR044925">
    <property type="entry name" value="His-Me_finger_sf"/>
</dbReference>
<protein>
    <recommendedName>
        <fullName evidence="3">HNH endonuclease</fullName>
    </recommendedName>
</protein>
<dbReference type="RefSeq" id="WP_221119219.1">
    <property type="nucleotide sequence ID" value="NZ_JABDYF010000003.1"/>
</dbReference>
<dbReference type="EMBL" id="JABDYF010000003">
    <property type="protein sequence ID" value="MBX5089334.1"/>
    <property type="molecule type" value="Genomic_DNA"/>
</dbReference>
<gene>
    <name evidence="1" type="ORF">HJB60_09140</name>
</gene>
<dbReference type="SUPFAM" id="SSF54060">
    <property type="entry name" value="His-Me finger endonucleases"/>
    <property type="match status" value="1"/>
</dbReference>
<evidence type="ECO:0000313" key="2">
    <source>
        <dbReference type="Proteomes" id="UP000770629"/>
    </source>
</evidence>
<reference evidence="1 2" key="1">
    <citation type="submission" date="2020-04" db="EMBL/GenBank/DDBJ databases">
        <title>Global-level population genomics: horizontal gene transfer, symbiosis and evolution in Rhizobia.</title>
        <authorList>
            <person name="Gai Y."/>
        </authorList>
    </citation>
    <scope>NUCLEOTIDE SEQUENCE [LARGE SCALE GENOMIC DNA]</scope>
    <source>
        <strain evidence="1 2">BLR33</strain>
    </source>
</reference>
<organism evidence="1 2">
    <name type="scientific">Rhizobium lentis</name>
    <dbReference type="NCBI Taxonomy" id="1138194"/>
    <lineage>
        <taxon>Bacteria</taxon>
        <taxon>Pseudomonadati</taxon>
        <taxon>Pseudomonadota</taxon>
        <taxon>Alphaproteobacteria</taxon>
        <taxon>Hyphomicrobiales</taxon>
        <taxon>Rhizobiaceae</taxon>
        <taxon>Rhizobium/Agrobacterium group</taxon>
        <taxon>Rhizobium</taxon>
    </lineage>
</organism>
<dbReference type="Gene3D" id="3.90.75.20">
    <property type="match status" value="1"/>
</dbReference>
<evidence type="ECO:0000313" key="1">
    <source>
        <dbReference type="EMBL" id="MBX5089334.1"/>
    </source>
</evidence>
<accession>A0ABS7IBQ5</accession>
<name>A0ABS7IBQ5_9HYPH</name>
<evidence type="ECO:0008006" key="3">
    <source>
        <dbReference type="Google" id="ProtNLM"/>
    </source>
</evidence>
<proteinExistence type="predicted"/>
<dbReference type="Proteomes" id="UP000770629">
    <property type="component" value="Unassembled WGS sequence"/>
</dbReference>
<comment type="caution">
    <text evidence="1">The sequence shown here is derived from an EMBL/GenBank/DDBJ whole genome shotgun (WGS) entry which is preliminary data.</text>
</comment>
<keyword evidence="2" id="KW-1185">Reference proteome</keyword>
<sequence length="194" mass="21616">MATTRLCSIPDCGKPHHCKGYCDAHYTRLRRHGDPLSGRTPDGEATRWVHEVALLHTSDDCLKWPFGKNGYARVRIDGKKVIANRYVCELAHGAPPSAEHEAAHSCGKGHEACISPGHLSWKTHKENMADRLVHGTLRRGERHGCAKLTENDARMILALKDEIPRRKLAEKYGVSRGTIGNIHAGRGWTFLSKE</sequence>